<gene>
    <name evidence="2" type="ORF">MNOR_LOCUS6848</name>
</gene>
<comment type="caution">
    <text evidence="2">The sequence shown here is derived from an EMBL/GenBank/DDBJ whole genome shotgun (WGS) entry which is preliminary data.</text>
</comment>
<feature type="region of interest" description="Disordered" evidence="1">
    <location>
        <begin position="134"/>
        <end position="153"/>
    </location>
</feature>
<feature type="compositionally biased region" description="Basic residues" evidence="1">
    <location>
        <begin position="248"/>
        <end position="267"/>
    </location>
</feature>
<keyword evidence="3" id="KW-1185">Reference proteome</keyword>
<protein>
    <submittedName>
        <fullName evidence="2">Uncharacterized protein</fullName>
    </submittedName>
</protein>
<organism evidence="2 3">
    <name type="scientific">Meganyctiphanes norvegica</name>
    <name type="common">Northern krill</name>
    <name type="synonym">Thysanopoda norvegica</name>
    <dbReference type="NCBI Taxonomy" id="48144"/>
    <lineage>
        <taxon>Eukaryota</taxon>
        <taxon>Metazoa</taxon>
        <taxon>Ecdysozoa</taxon>
        <taxon>Arthropoda</taxon>
        <taxon>Crustacea</taxon>
        <taxon>Multicrustacea</taxon>
        <taxon>Malacostraca</taxon>
        <taxon>Eumalacostraca</taxon>
        <taxon>Eucarida</taxon>
        <taxon>Euphausiacea</taxon>
        <taxon>Euphausiidae</taxon>
        <taxon>Meganyctiphanes</taxon>
    </lineage>
</organism>
<reference evidence="2 3" key="1">
    <citation type="submission" date="2024-05" db="EMBL/GenBank/DDBJ databases">
        <authorList>
            <person name="Wallberg A."/>
        </authorList>
    </citation>
    <scope>NUCLEOTIDE SEQUENCE [LARGE SCALE GENOMIC DNA]</scope>
</reference>
<evidence type="ECO:0000256" key="1">
    <source>
        <dbReference type="SAM" id="MobiDB-lite"/>
    </source>
</evidence>
<accession>A0AAV2Q1Y5</accession>
<proteinExistence type="predicted"/>
<feature type="region of interest" description="Disordered" evidence="1">
    <location>
        <begin position="172"/>
        <end position="301"/>
    </location>
</feature>
<feature type="region of interest" description="Disordered" evidence="1">
    <location>
        <begin position="340"/>
        <end position="362"/>
    </location>
</feature>
<dbReference type="AlphaFoldDB" id="A0AAV2Q1Y5"/>
<sequence>TFANETTQFLAPFEKEGKTIESTQEGGLVICDAPGGLSGEVRTWNPFNDPAPFSLMSEDHIFGAEFDKIRRGSQSSISNVKSRESLVMSTEDDPFGAAPFNLPGNRRSKATNGKNMEPSYGVNNSAEELFLKDTNSSNTPADATAATDTSAAGTSTGDVLIADMLPVVAARTTSAASQESQDDATLEPSSDTASTATAAPPLPFTRPPLEDRSKYCKLQNAADESDEDHPGTTPGLPMHTIPEDAKESHHRKKSHEGRRKRRHRSKRSSGGQESSEEVEGKSSEVFVCSVSDDDSIGSASDLKARINDEEYDYELGDRGDISETISSSVYHAECESVTTHEEDPCRAGESTDPAHLMRRGPKPSKAAVLARAKAIQEQENKKCAQDRLLGHEFGEKPLLLDDELDSDDCDTGKTLEDQDEEKLIEDIDPPSRTANLFQHVPRPFRKISHPIGEESHKSTILNMDLLTQQDEFHKDPVSSGGAGGDHDVFALAPFKSSIKKLNKAVFHSRSQPSSNTVSPLDAALQPLATLPPQLQSTTSPSTTAYHAEDVRSPEINIIGDLLMDSSTTTRLPVQAEVIYEESPSEDYPIYENVVLNSAENGGTVTPRYHHYENIPGPFPTDEAILLELQSSSPVGGGGVGTGDDGGVGSSATSVINPFANPLH</sequence>
<feature type="non-terminal residue" evidence="2">
    <location>
        <position position="1"/>
    </location>
</feature>
<feature type="region of interest" description="Disordered" evidence="1">
    <location>
        <begin position="97"/>
        <end position="121"/>
    </location>
</feature>
<evidence type="ECO:0000313" key="3">
    <source>
        <dbReference type="Proteomes" id="UP001497623"/>
    </source>
</evidence>
<evidence type="ECO:0000313" key="2">
    <source>
        <dbReference type="EMBL" id="CAL4067966.1"/>
    </source>
</evidence>
<dbReference type="EMBL" id="CAXKWB010002905">
    <property type="protein sequence ID" value="CAL4067966.1"/>
    <property type="molecule type" value="Genomic_DNA"/>
</dbReference>
<name>A0AAV2Q1Y5_MEGNR</name>
<dbReference type="Proteomes" id="UP001497623">
    <property type="component" value="Unassembled WGS sequence"/>
</dbReference>
<feature type="compositionally biased region" description="Low complexity" evidence="1">
    <location>
        <begin position="188"/>
        <end position="199"/>
    </location>
</feature>